<sequence length="329" mass="33748">MSFGNITDVPGIKVGNVENVEALTGCTVILAEGGAVCGVDVRGSAPGTRETDLLDPINRIEEVHGICLSGGSAYGLDAASGAMQYLEEQGVGLDVGVAKVPIVPGAVLFDLQIGSPNIRPDKQMGYEAASQAKKGTFTFGNVGAGCGATVGKITGPEHCMKGGLGSASIELENGFVAGALVAVNAVGDVRDPLTREILAGPIDANTGLIIDSLKFIEENLSGNALPGSNTTIGLVAVNAKLTKAEAKKVAQITQNALARTIFPVHTMLDGDTVFVLATGGKSYPVDFVGNMAAKAMEEAIIVAIKEANEVEGAPSYKSYNSKKKLEMPT</sequence>
<evidence type="ECO:0000256" key="1">
    <source>
        <dbReference type="ARBA" id="ARBA00007068"/>
    </source>
</evidence>
<proteinExistence type="inferred from homology"/>
<dbReference type="Proteomes" id="UP000036867">
    <property type="component" value="Unassembled WGS sequence"/>
</dbReference>
<evidence type="ECO:0000313" key="3">
    <source>
        <dbReference type="Proteomes" id="UP000036867"/>
    </source>
</evidence>
<dbReference type="Pfam" id="PF03576">
    <property type="entry name" value="Peptidase_S58"/>
    <property type="match status" value="1"/>
</dbReference>
<dbReference type="PATRIC" id="fig|263475.3.peg.3175"/>
<dbReference type="InterPro" id="IPR016117">
    <property type="entry name" value="ArgJ-like_dom_sf"/>
</dbReference>
<comment type="similarity">
    <text evidence="1">Belongs to the peptidase S58 family.</text>
</comment>
<dbReference type="STRING" id="263475.AMD00_09825"/>
<comment type="caution">
    <text evidence="2">The sequence shown here is derived from an EMBL/GenBank/DDBJ whole genome shotgun (WGS) entry which is preliminary data.</text>
</comment>
<dbReference type="AlphaFoldDB" id="A0A0M0LCD3"/>
<evidence type="ECO:0000313" key="2">
    <source>
        <dbReference type="EMBL" id="KOO48725.1"/>
    </source>
</evidence>
<dbReference type="GO" id="GO:0004177">
    <property type="term" value="F:aminopeptidase activity"/>
    <property type="evidence" value="ECO:0007669"/>
    <property type="project" value="TreeGrafter"/>
</dbReference>
<dbReference type="RefSeq" id="WP_053416910.1">
    <property type="nucleotide sequence ID" value="NZ_LILB01000005.1"/>
</dbReference>
<dbReference type="InterPro" id="IPR005321">
    <property type="entry name" value="Peptidase_S58_DmpA"/>
</dbReference>
<dbReference type="CDD" id="cd02252">
    <property type="entry name" value="nylC_like"/>
    <property type="match status" value="1"/>
</dbReference>
<accession>A0A0M0LCD3</accession>
<dbReference type="OrthoDB" id="9808347at2"/>
<dbReference type="Gene3D" id="3.60.70.12">
    <property type="entry name" value="L-amino peptidase D-ALA esterase/amidase"/>
    <property type="match status" value="1"/>
</dbReference>
<dbReference type="SUPFAM" id="SSF56266">
    <property type="entry name" value="DmpA/ArgJ-like"/>
    <property type="match status" value="1"/>
</dbReference>
<dbReference type="PANTHER" id="PTHR36512:SF3">
    <property type="entry name" value="BLR5678 PROTEIN"/>
    <property type="match status" value="1"/>
</dbReference>
<name>A0A0M0LCD3_9BACL</name>
<dbReference type="GeneID" id="301136399"/>
<organism evidence="2 3">
    <name type="scientific">Viridibacillus arvi</name>
    <dbReference type="NCBI Taxonomy" id="263475"/>
    <lineage>
        <taxon>Bacteria</taxon>
        <taxon>Bacillati</taxon>
        <taxon>Bacillota</taxon>
        <taxon>Bacilli</taxon>
        <taxon>Bacillales</taxon>
        <taxon>Caryophanaceae</taxon>
        <taxon>Viridibacillus</taxon>
    </lineage>
</organism>
<protein>
    <submittedName>
        <fullName evidence="2">Peptidase S58</fullName>
    </submittedName>
</protein>
<dbReference type="PANTHER" id="PTHR36512">
    <property type="entry name" value="D-AMINOPEPTIDASE"/>
    <property type="match status" value="1"/>
</dbReference>
<reference evidence="3" key="1">
    <citation type="submission" date="2015-08" db="EMBL/GenBank/DDBJ databases">
        <title>Fjat-10028 dsm 16317.</title>
        <authorList>
            <person name="Liu B."/>
            <person name="Wang J."/>
            <person name="Zhu Y."/>
            <person name="Liu G."/>
            <person name="Chen Q."/>
            <person name="Chen Z."/>
            <person name="Lan J."/>
            <person name="Che J."/>
            <person name="Ge C."/>
            <person name="Shi H."/>
            <person name="Pan Z."/>
            <person name="Liu X."/>
        </authorList>
    </citation>
    <scope>NUCLEOTIDE SEQUENCE [LARGE SCALE GENOMIC DNA]</scope>
    <source>
        <strain evidence="3">DSM 16317</strain>
    </source>
</reference>
<keyword evidence="3" id="KW-1185">Reference proteome</keyword>
<dbReference type="EMBL" id="LILB01000005">
    <property type="protein sequence ID" value="KOO48725.1"/>
    <property type="molecule type" value="Genomic_DNA"/>
</dbReference>
<gene>
    <name evidence="2" type="ORF">AMD00_09825</name>
</gene>